<evidence type="ECO:0000313" key="10">
    <source>
        <dbReference type="EMBL" id="KAF2233492.1"/>
    </source>
</evidence>
<evidence type="ECO:0000259" key="9">
    <source>
        <dbReference type="Pfam" id="PF04696"/>
    </source>
</evidence>
<dbReference type="Pfam" id="PF04696">
    <property type="entry name" value="Pinin_SDK_memA"/>
    <property type="match status" value="1"/>
</dbReference>
<feature type="domain" description="Pinin/SDK/MemA protein" evidence="9">
    <location>
        <begin position="84"/>
        <end position="203"/>
    </location>
</feature>
<keyword evidence="6" id="KW-0508">mRNA splicing</keyword>
<reference evidence="10" key="1">
    <citation type="journal article" date="2020" name="Stud. Mycol.">
        <title>101 Dothideomycetes genomes: a test case for predicting lifestyles and emergence of pathogens.</title>
        <authorList>
            <person name="Haridas S."/>
            <person name="Albert R."/>
            <person name="Binder M."/>
            <person name="Bloem J."/>
            <person name="Labutti K."/>
            <person name="Salamov A."/>
            <person name="Andreopoulos B."/>
            <person name="Baker S."/>
            <person name="Barry K."/>
            <person name="Bills G."/>
            <person name="Bluhm B."/>
            <person name="Cannon C."/>
            <person name="Castanera R."/>
            <person name="Culley D."/>
            <person name="Daum C."/>
            <person name="Ezra D."/>
            <person name="Gonzalez J."/>
            <person name="Henrissat B."/>
            <person name="Kuo A."/>
            <person name="Liang C."/>
            <person name="Lipzen A."/>
            <person name="Lutzoni F."/>
            <person name="Magnuson J."/>
            <person name="Mondo S."/>
            <person name="Nolan M."/>
            <person name="Ohm R."/>
            <person name="Pangilinan J."/>
            <person name="Park H.-J."/>
            <person name="Ramirez L."/>
            <person name="Alfaro M."/>
            <person name="Sun H."/>
            <person name="Tritt A."/>
            <person name="Yoshinaga Y."/>
            <person name="Zwiers L.-H."/>
            <person name="Turgeon B."/>
            <person name="Goodwin S."/>
            <person name="Spatafora J."/>
            <person name="Crous P."/>
            <person name="Grigoriev I."/>
        </authorList>
    </citation>
    <scope>NUCLEOTIDE SEQUENCE</scope>
    <source>
        <strain evidence="10">Tuck. ex Michener</strain>
    </source>
</reference>
<sequence length="342" mass="38458">MGDSGQSVASAVVLPEFNESPQPTPQSTPNGQKRRQSSVSSSASKRPRLSTDATAPAAAQDSAPPSKEPPIDRRRGRQIFGRAEERQRGQRLFGGLLSTLSQSSQGGAGAAARERRKAEIERKQAEKLKARDEEYDEEKKRKLEELTRVRRGKQWIWDEQAMRIRHSNMLAMARFLHTESEPKLYYKPWELRLEEEDRINQQIADAEAQISREVLNFEEKRSSWQKENVKGAAEDANNKSTDTYNRTTEENNTAENDNQEAPETVGAEPTPTDIITQPTNDDTVHHDTAEDVNKDGVEQEEGAEEAKFKAEEKEVPHDGYAKDVAEENGDHVMDAGEDAVIY</sequence>
<organism evidence="10 11">
    <name type="scientific">Viridothelium virens</name>
    <name type="common">Speckled blister lichen</name>
    <name type="synonym">Trypethelium virens</name>
    <dbReference type="NCBI Taxonomy" id="1048519"/>
    <lineage>
        <taxon>Eukaryota</taxon>
        <taxon>Fungi</taxon>
        <taxon>Dikarya</taxon>
        <taxon>Ascomycota</taxon>
        <taxon>Pezizomycotina</taxon>
        <taxon>Dothideomycetes</taxon>
        <taxon>Dothideomycetes incertae sedis</taxon>
        <taxon>Trypetheliales</taxon>
        <taxon>Trypetheliaceae</taxon>
        <taxon>Viridothelium</taxon>
    </lineage>
</organism>
<dbReference type="GO" id="GO:0071013">
    <property type="term" value="C:catalytic step 2 spliceosome"/>
    <property type="evidence" value="ECO:0007669"/>
    <property type="project" value="TreeGrafter"/>
</dbReference>
<gene>
    <name evidence="10" type="ORF">EV356DRAFT_503575</name>
</gene>
<keyword evidence="5" id="KW-0804">Transcription</keyword>
<dbReference type="InterPro" id="IPR006786">
    <property type="entry name" value="Pinin_SDK_MemA"/>
</dbReference>
<evidence type="ECO:0000313" key="11">
    <source>
        <dbReference type="Proteomes" id="UP000800092"/>
    </source>
</evidence>
<dbReference type="GO" id="GO:0006397">
    <property type="term" value="P:mRNA processing"/>
    <property type="evidence" value="ECO:0007669"/>
    <property type="project" value="UniProtKB-KW"/>
</dbReference>
<keyword evidence="3" id="KW-0507">mRNA processing</keyword>
<feature type="compositionally biased region" description="Low complexity" evidence="8">
    <location>
        <begin position="37"/>
        <end position="65"/>
    </location>
</feature>
<dbReference type="PANTHER" id="PTHR12707:SF0">
    <property type="entry name" value="PININ"/>
    <property type="match status" value="1"/>
</dbReference>
<dbReference type="GO" id="GO:0008380">
    <property type="term" value="P:RNA splicing"/>
    <property type="evidence" value="ECO:0007669"/>
    <property type="project" value="UniProtKB-KW"/>
</dbReference>
<feature type="compositionally biased region" description="Polar residues" evidence="8">
    <location>
        <begin position="19"/>
        <end position="31"/>
    </location>
</feature>
<feature type="region of interest" description="Disordered" evidence="8">
    <location>
        <begin position="1"/>
        <end position="139"/>
    </location>
</feature>
<dbReference type="PANTHER" id="PTHR12707">
    <property type="entry name" value="PINN"/>
    <property type="match status" value="1"/>
</dbReference>
<keyword evidence="4" id="KW-0805">Transcription regulation</keyword>
<dbReference type="OrthoDB" id="330772at2759"/>
<evidence type="ECO:0000256" key="2">
    <source>
        <dbReference type="ARBA" id="ARBA00010386"/>
    </source>
</evidence>
<keyword evidence="7" id="KW-0539">Nucleus</keyword>
<feature type="compositionally biased region" description="Basic and acidic residues" evidence="8">
    <location>
        <begin position="219"/>
        <end position="237"/>
    </location>
</feature>
<evidence type="ECO:0000256" key="3">
    <source>
        <dbReference type="ARBA" id="ARBA00022664"/>
    </source>
</evidence>
<dbReference type="InterPro" id="IPR039853">
    <property type="entry name" value="Pinin"/>
</dbReference>
<comment type="similarity">
    <text evidence="2">Belongs to the pinin family.</text>
</comment>
<evidence type="ECO:0000256" key="5">
    <source>
        <dbReference type="ARBA" id="ARBA00023163"/>
    </source>
</evidence>
<dbReference type="AlphaFoldDB" id="A0A6A6H648"/>
<feature type="compositionally biased region" description="Basic and acidic residues" evidence="8">
    <location>
        <begin position="304"/>
        <end position="334"/>
    </location>
</feature>
<evidence type="ECO:0000256" key="7">
    <source>
        <dbReference type="ARBA" id="ARBA00023242"/>
    </source>
</evidence>
<feature type="compositionally biased region" description="Low complexity" evidence="8">
    <location>
        <begin position="241"/>
        <end position="256"/>
    </location>
</feature>
<dbReference type="Proteomes" id="UP000800092">
    <property type="component" value="Unassembled WGS sequence"/>
</dbReference>
<proteinExistence type="inferred from homology"/>
<keyword evidence="11" id="KW-1185">Reference proteome</keyword>
<feature type="compositionally biased region" description="Basic and acidic residues" evidence="8">
    <location>
        <begin position="282"/>
        <end position="297"/>
    </location>
</feature>
<name>A0A6A6H648_VIRVR</name>
<evidence type="ECO:0000256" key="6">
    <source>
        <dbReference type="ARBA" id="ARBA00023187"/>
    </source>
</evidence>
<accession>A0A6A6H648</accession>
<feature type="compositionally biased region" description="Basic and acidic residues" evidence="8">
    <location>
        <begin position="112"/>
        <end position="139"/>
    </location>
</feature>
<evidence type="ECO:0000256" key="4">
    <source>
        <dbReference type="ARBA" id="ARBA00023015"/>
    </source>
</evidence>
<protein>
    <recommendedName>
        <fullName evidence="9">Pinin/SDK/MemA protein domain-containing protein</fullName>
    </recommendedName>
</protein>
<evidence type="ECO:0000256" key="8">
    <source>
        <dbReference type="SAM" id="MobiDB-lite"/>
    </source>
</evidence>
<comment type="subcellular location">
    <subcellularLocation>
        <location evidence="1">Nucleus</location>
    </subcellularLocation>
</comment>
<feature type="region of interest" description="Disordered" evidence="8">
    <location>
        <begin position="219"/>
        <end position="342"/>
    </location>
</feature>
<dbReference type="EMBL" id="ML991806">
    <property type="protein sequence ID" value="KAF2233492.1"/>
    <property type="molecule type" value="Genomic_DNA"/>
</dbReference>
<evidence type="ECO:0000256" key="1">
    <source>
        <dbReference type="ARBA" id="ARBA00004123"/>
    </source>
</evidence>